<feature type="domain" description="Terminase large subunit gp17-like C-terminal" evidence="2">
    <location>
        <begin position="326"/>
        <end position="464"/>
    </location>
</feature>
<dbReference type="InterPro" id="IPR027417">
    <property type="entry name" value="P-loop_NTPase"/>
</dbReference>
<dbReference type="InterPro" id="IPR035421">
    <property type="entry name" value="Terminase_6C"/>
</dbReference>
<name>A0ABV6SCL3_9SPHN</name>
<organism evidence="3 4">
    <name type="scientific">Novosphingobium clariflavum</name>
    <dbReference type="NCBI Taxonomy" id="2029884"/>
    <lineage>
        <taxon>Bacteria</taxon>
        <taxon>Pseudomonadati</taxon>
        <taxon>Pseudomonadota</taxon>
        <taxon>Alphaproteobacteria</taxon>
        <taxon>Sphingomonadales</taxon>
        <taxon>Sphingomonadaceae</taxon>
        <taxon>Novosphingobium</taxon>
    </lineage>
</organism>
<proteinExistence type="predicted"/>
<evidence type="ECO:0000313" key="4">
    <source>
        <dbReference type="Proteomes" id="UP001589858"/>
    </source>
</evidence>
<evidence type="ECO:0000259" key="2">
    <source>
        <dbReference type="Pfam" id="PF17289"/>
    </source>
</evidence>
<dbReference type="Proteomes" id="UP001589858">
    <property type="component" value="Unassembled WGS sequence"/>
</dbReference>
<dbReference type="Gene3D" id="3.40.50.300">
    <property type="entry name" value="P-loop containing nucleotide triphosphate hydrolases"/>
    <property type="match status" value="1"/>
</dbReference>
<sequence length="517" mass="57143">MKLSPEDQAKRDAAIREREIQGDRAASEAAIMRLPKGDLLLGYQAKTIDVLRAGTGLVVVEKSRRIGLTWGLASFATLKAASAASAGGQNVWYMGYDKDMTLEFIEVCAMWARAFGMVAGECQEEEVLYVDENGKEQGVKAFSIRFASGFRITALPSVPRALRGKQGIVIIDEAAFHKDVNEVIKSAMALLIWGGQVVVVSTHDGVSNPFNVLLEEIKAGKRKGVPIKITFRDAMEAGLYERVSLVSKTKGTELAPKEQWEADIRASYGDDAGEELDCVPKLGAGALISLEDIIACESDDAGVPELYLGGLCYGGRDVARRRDGQIQLIGELVGDVLWERAGYREYGQTFAHQDAYFDQSFRDYRMVQWRIDQTGMGEKVVEDQVRKHGSSRVVGVMLTGPERVNLALGLQKVFQERKIRIRSDPRTRADIMAIKKLGSEQSGGIRIVNDGDIHADEFWAYALMSQAWDMAGSLYEYRGIGAGEMPRGLKRGQLGYFNPNDIRGRSESRFGRHRGAW</sequence>
<reference evidence="3 4" key="1">
    <citation type="submission" date="2024-09" db="EMBL/GenBank/DDBJ databases">
        <authorList>
            <person name="Sun Q."/>
            <person name="Mori K."/>
        </authorList>
    </citation>
    <scope>NUCLEOTIDE SEQUENCE [LARGE SCALE GENOMIC DNA]</scope>
    <source>
        <strain evidence="3 4">CICC 11035S</strain>
    </source>
</reference>
<keyword evidence="1" id="KW-1188">Viral release from host cell</keyword>
<keyword evidence="4" id="KW-1185">Reference proteome</keyword>
<accession>A0ABV6SCL3</accession>
<dbReference type="EMBL" id="JBHLTM010000067">
    <property type="protein sequence ID" value="MFC0686412.1"/>
    <property type="molecule type" value="Genomic_DNA"/>
</dbReference>
<evidence type="ECO:0000313" key="3">
    <source>
        <dbReference type="EMBL" id="MFC0686412.1"/>
    </source>
</evidence>
<dbReference type="Gene3D" id="3.30.420.240">
    <property type="match status" value="1"/>
</dbReference>
<dbReference type="Pfam" id="PF17289">
    <property type="entry name" value="Terminase_6C"/>
    <property type="match status" value="1"/>
</dbReference>
<protein>
    <recommendedName>
        <fullName evidence="2">Terminase large subunit gp17-like C-terminal domain-containing protein</fullName>
    </recommendedName>
</protein>
<dbReference type="RefSeq" id="WP_267223869.1">
    <property type="nucleotide sequence ID" value="NZ_JAPCWC010000028.1"/>
</dbReference>
<gene>
    <name evidence="3" type="ORF">ACFFF8_17645</name>
</gene>
<evidence type="ECO:0000256" key="1">
    <source>
        <dbReference type="ARBA" id="ARBA00022612"/>
    </source>
</evidence>
<comment type="caution">
    <text evidence="3">The sequence shown here is derived from an EMBL/GenBank/DDBJ whole genome shotgun (WGS) entry which is preliminary data.</text>
</comment>